<evidence type="ECO:0000313" key="2">
    <source>
        <dbReference type="EMBL" id="CAK0860667.1"/>
    </source>
</evidence>
<proteinExistence type="predicted"/>
<sequence>MAVACGDNGGGQCDLPPLAAGQTYAQVAAGGRHTVLLRSDGVAAACGDKGGGRCKLTALAEGKSYTQVAAGAFHTVLIRSDGVAIACGRNCDSRCSLPPLVAGQTYTQVAAGGSHTVLLRSDGVAVACGHNREGQCILPPLAAGRAYTQVAAGGSHTVLLRSDGMAVACGDNGGGQCDLPPLAAGQTYAQVAAGSDHTVLLRSDGVAVACGSNADGQCDLPLAVEGLTLVPHLLPTLILQASIDSGSVRFATSSGVELCRIRAAPDAPLGRVHRQLLAEHRMGRLGLGVGRVDALLRAGRLLSEAAAKETVRSAFGPVSRDEGGDGHGMEHGPLALEDMFPVGCTVHLDDGKGGRWVSAAGTARLFTCQSHFEVLGVGHGQLRDHLRVAFDPNPFDHQYGFLEISEALVRDGGARPPAAAGGHRGRAFFLESGRRPHEVGNGKKEGDDWWLELNVLLSRAIRHEDLRSDGLAVACGGSRQGQCGLPPLAAGQSHTQVAAEERHTVLLQSDGMAVARGGNIDSECDMPPLAAGRAYTKDAAGAPHAALLGSDGAAAARGVNYEGYRDLPQLAAGQIYIQVAVGGGHAALLQRDGVAVARGCNVNGERDLPPLAAGRGRAQVAAEMAHAALLQSDGASAARGRSRHGQRDLPLLAVGQELHPGGLTYLPHLLPTLLLQASAEGGPLRIVTFGGAERCRIGAAPDAPLRGAHLRLLAGRRAGRPGL</sequence>
<gene>
    <name evidence="2" type="ORF">PCOR1329_LOCUS49563</name>
</gene>
<feature type="non-terminal residue" evidence="2">
    <location>
        <position position="723"/>
    </location>
</feature>
<keyword evidence="3" id="KW-1185">Reference proteome</keyword>
<dbReference type="InterPro" id="IPR000408">
    <property type="entry name" value="Reg_chr_condens"/>
</dbReference>
<protein>
    <submittedName>
        <fullName evidence="2">Uncharacterized protein</fullName>
    </submittedName>
</protein>
<evidence type="ECO:0000256" key="1">
    <source>
        <dbReference type="ARBA" id="ARBA00022737"/>
    </source>
</evidence>
<dbReference type="EMBL" id="CAUYUJ010015999">
    <property type="protein sequence ID" value="CAK0860667.1"/>
    <property type="molecule type" value="Genomic_DNA"/>
</dbReference>
<dbReference type="SUPFAM" id="SSF50985">
    <property type="entry name" value="RCC1/BLIP-II"/>
    <property type="match status" value="2"/>
</dbReference>
<name>A0ABN9ULD8_9DINO</name>
<comment type="caution">
    <text evidence="2">The sequence shown here is derived from an EMBL/GenBank/DDBJ whole genome shotgun (WGS) entry which is preliminary data.</text>
</comment>
<keyword evidence="1" id="KW-0677">Repeat</keyword>
<dbReference type="InterPro" id="IPR009091">
    <property type="entry name" value="RCC1/BLIP-II"/>
</dbReference>
<dbReference type="InterPro" id="IPR051709">
    <property type="entry name" value="Ub-ligase/GTPase-reg"/>
</dbReference>
<dbReference type="Pfam" id="PF13540">
    <property type="entry name" value="RCC1_2"/>
    <property type="match status" value="4"/>
</dbReference>
<organism evidence="2 3">
    <name type="scientific">Prorocentrum cordatum</name>
    <dbReference type="NCBI Taxonomy" id="2364126"/>
    <lineage>
        <taxon>Eukaryota</taxon>
        <taxon>Sar</taxon>
        <taxon>Alveolata</taxon>
        <taxon>Dinophyceae</taxon>
        <taxon>Prorocentrales</taxon>
        <taxon>Prorocentraceae</taxon>
        <taxon>Prorocentrum</taxon>
    </lineage>
</organism>
<accession>A0ABN9ULD8</accession>
<dbReference type="Proteomes" id="UP001189429">
    <property type="component" value="Unassembled WGS sequence"/>
</dbReference>
<dbReference type="PROSITE" id="PS00626">
    <property type="entry name" value="RCC1_2"/>
    <property type="match status" value="5"/>
</dbReference>
<evidence type="ECO:0000313" key="3">
    <source>
        <dbReference type="Proteomes" id="UP001189429"/>
    </source>
</evidence>
<dbReference type="PANTHER" id="PTHR45622:SF70">
    <property type="entry name" value="SECRETION-REGULATING GUANINE NUCLEOTIDE EXCHANGE FACTOR"/>
    <property type="match status" value="1"/>
</dbReference>
<dbReference type="Gene3D" id="2.130.10.30">
    <property type="entry name" value="Regulator of chromosome condensation 1/beta-lactamase-inhibitor protein II"/>
    <property type="match status" value="3"/>
</dbReference>
<reference evidence="2" key="1">
    <citation type="submission" date="2023-10" db="EMBL/GenBank/DDBJ databases">
        <authorList>
            <person name="Chen Y."/>
            <person name="Shah S."/>
            <person name="Dougan E. K."/>
            <person name="Thang M."/>
            <person name="Chan C."/>
        </authorList>
    </citation>
    <scope>NUCLEOTIDE SEQUENCE [LARGE SCALE GENOMIC DNA]</scope>
</reference>
<dbReference type="PANTHER" id="PTHR45622">
    <property type="entry name" value="UBIQUITIN-PROTEIN LIGASE E3A-RELATED"/>
    <property type="match status" value="1"/>
</dbReference>